<dbReference type="OrthoDB" id="5242628at2759"/>
<dbReference type="GO" id="GO:0016272">
    <property type="term" value="C:prefoldin complex"/>
    <property type="evidence" value="ECO:0007669"/>
    <property type="project" value="InterPro"/>
</dbReference>
<protein>
    <submittedName>
        <fullName evidence="5">Prefoldin subunit 1</fullName>
    </submittedName>
</protein>
<dbReference type="PANTHER" id="PTHR20903">
    <property type="entry name" value="PREFOLDIN SUBUNIT 1-RELATED"/>
    <property type="match status" value="1"/>
</dbReference>
<organism evidence="5 6">
    <name type="scientific">Amphibalanus amphitrite</name>
    <name type="common">Striped barnacle</name>
    <name type="synonym">Balanus amphitrite</name>
    <dbReference type="NCBI Taxonomy" id="1232801"/>
    <lineage>
        <taxon>Eukaryota</taxon>
        <taxon>Metazoa</taxon>
        <taxon>Ecdysozoa</taxon>
        <taxon>Arthropoda</taxon>
        <taxon>Crustacea</taxon>
        <taxon>Multicrustacea</taxon>
        <taxon>Cirripedia</taxon>
        <taxon>Thoracica</taxon>
        <taxon>Thoracicalcarea</taxon>
        <taxon>Balanomorpha</taxon>
        <taxon>Balanoidea</taxon>
        <taxon>Balanidae</taxon>
        <taxon>Amphibalaninae</taxon>
        <taxon>Amphibalanus</taxon>
    </lineage>
</organism>
<evidence type="ECO:0000256" key="4">
    <source>
        <dbReference type="SAM" id="Coils"/>
    </source>
</evidence>
<evidence type="ECO:0000256" key="3">
    <source>
        <dbReference type="ARBA" id="ARBA00023186"/>
    </source>
</evidence>
<dbReference type="GO" id="GO:0044183">
    <property type="term" value="F:protein folding chaperone"/>
    <property type="evidence" value="ECO:0007669"/>
    <property type="project" value="TreeGrafter"/>
</dbReference>
<evidence type="ECO:0000256" key="1">
    <source>
        <dbReference type="ARBA" id="ARBA00008045"/>
    </source>
</evidence>
<comment type="similarity">
    <text evidence="1">Belongs to the prefoldin subunit beta family.</text>
</comment>
<name>A0A6A4VFE1_AMPAM</name>
<proteinExistence type="inferred from homology"/>
<evidence type="ECO:0000313" key="5">
    <source>
        <dbReference type="EMBL" id="KAF0292625.1"/>
    </source>
</evidence>
<reference evidence="5 6" key="1">
    <citation type="submission" date="2019-07" db="EMBL/GenBank/DDBJ databases">
        <title>Draft genome assembly of a fouling barnacle, Amphibalanus amphitrite (Darwin, 1854): The first reference genome for Thecostraca.</title>
        <authorList>
            <person name="Kim W."/>
        </authorList>
    </citation>
    <scope>NUCLEOTIDE SEQUENCE [LARGE SCALE GENOMIC DNA]</scope>
    <source>
        <strain evidence="5">SNU_AA5</strain>
        <tissue evidence="5">Soma without cirri and trophi</tissue>
    </source>
</reference>
<dbReference type="EMBL" id="VIIS01001801">
    <property type="protein sequence ID" value="KAF0292625.1"/>
    <property type="molecule type" value="Genomic_DNA"/>
</dbReference>
<dbReference type="InterPro" id="IPR009053">
    <property type="entry name" value="Prefoldin"/>
</dbReference>
<gene>
    <name evidence="5" type="primary">Pfdn1</name>
    <name evidence="5" type="ORF">FJT64_009369</name>
</gene>
<feature type="coiled-coil region" evidence="4">
    <location>
        <begin position="130"/>
        <end position="171"/>
    </location>
</feature>
<dbReference type="PANTHER" id="PTHR20903:SF0">
    <property type="entry name" value="PREFOLDIN SUBUNIT 1"/>
    <property type="match status" value="1"/>
</dbReference>
<keyword evidence="3" id="KW-0143">Chaperone</keyword>
<keyword evidence="4" id="KW-0175">Coiled coil</keyword>
<comment type="caution">
    <text evidence="5">The sequence shown here is derived from an EMBL/GenBank/DDBJ whole genome shotgun (WGS) entry which is preliminary data.</text>
</comment>
<dbReference type="GO" id="GO:0051082">
    <property type="term" value="F:unfolded protein binding"/>
    <property type="evidence" value="ECO:0007669"/>
    <property type="project" value="InterPro"/>
</dbReference>
<keyword evidence="6" id="KW-1185">Reference proteome</keyword>
<dbReference type="SUPFAM" id="SSF46579">
    <property type="entry name" value="Prefoldin"/>
    <property type="match status" value="1"/>
</dbReference>
<sequence length="178" mass="20366">MALRPCLSPFPVTFRYPCGKRRGPLGRAMSVPHAEVDQWADSQDATYLVTIKVVNRTIVLFSCSAFLELQQKMQNTNQSIRLSDMQIATLKRQIDHATLTDREIQAMPDTTRVYDGVGRMFVLNNVPTVRKNLEKKQATNKEKIAKLEANKQYLEKSLKESENNLRELIKTKQRIAVS</sequence>
<dbReference type="Pfam" id="PF01920">
    <property type="entry name" value="Prefoldin_2"/>
    <property type="match status" value="1"/>
</dbReference>
<evidence type="ECO:0000313" key="6">
    <source>
        <dbReference type="Proteomes" id="UP000440578"/>
    </source>
</evidence>
<evidence type="ECO:0000256" key="2">
    <source>
        <dbReference type="ARBA" id="ARBA00011695"/>
    </source>
</evidence>
<accession>A0A6A4VFE1</accession>
<comment type="subunit">
    <text evidence="2">Heterohexamer of two PFD-alpha type and four PFD-beta type subunits.</text>
</comment>
<dbReference type="AlphaFoldDB" id="A0A6A4VFE1"/>
<dbReference type="Proteomes" id="UP000440578">
    <property type="component" value="Unassembled WGS sequence"/>
</dbReference>
<dbReference type="InterPro" id="IPR002777">
    <property type="entry name" value="PFD_beta-like"/>
</dbReference>
<dbReference type="Gene3D" id="1.10.287.370">
    <property type="match status" value="1"/>
</dbReference>
<dbReference type="GO" id="GO:0005737">
    <property type="term" value="C:cytoplasm"/>
    <property type="evidence" value="ECO:0007669"/>
    <property type="project" value="TreeGrafter"/>
</dbReference>
<dbReference type="CDD" id="cd23164">
    <property type="entry name" value="Prefoldin_1"/>
    <property type="match status" value="1"/>
</dbReference>